<feature type="region of interest" description="Disordered" evidence="11">
    <location>
        <begin position="992"/>
        <end position="1032"/>
    </location>
</feature>
<evidence type="ECO:0000259" key="13">
    <source>
        <dbReference type="PROSITE" id="PS50067"/>
    </source>
</evidence>
<evidence type="ECO:0000313" key="15">
    <source>
        <dbReference type="EMBL" id="CAD9076956.1"/>
    </source>
</evidence>
<feature type="compositionally biased region" description="Polar residues" evidence="11">
    <location>
        <begin position="722"/>
        <end position="732"/>
    </location>
</feature>
<feature type="coiled-coil region" evidence="10">
    <location>
        <begin position="1335"/>
        <end position="1362"/>
    </location>
</feature>
<dbReference type="PROSITE" id="PS00411">
    <property type="entry name" value="KINESIN_MOTOR_1"/>
    <property type="match status" value="1"/>
</dbReference>
<gene>
    <name evidence="14" type="ORF">PCOS0759_LOCUS186</name>
    <name evidence="15" type="ORF">PCOS0759_LOCUS187</name>
</gene>
<dbReference type="InterPro" id="IPR000253">
    <property type="entry name" value="FHA_dom"/>
</dbReference>
<dbReference type="PROSITE" id="PS50067">
    <property type="entry name" value="KINESIN_MOTOR_2"/>
    <property type="match status" value="1"/>
</dbReference>
<dbReference type="GO" id="GO:0008017">
    <property type="term" value="F:microtubule binding"/>
    <property type="evidence" value="ECO:0007669"/>
    <property type="project" value="InterPro"/>
</dbReference>
<comment type="similarity">
    <text evidence="9">Belongs to the TRAFAC class myosin-kinesin ATPase superfamily. Kinesin family.</text>
</comment>
<evidence type="ECO:0000256" key="10">
    <source>
        <dbReference type="SAM" id="Coils"/>
    </source>
</evidence>
<name>A0A6U0JIR4_9EUKA</name>
<evidence type="ECO:0000256" key="1">
    <source>
        <dbReference type="ARBA" id="ARBA00004245"/>
    </source>
</evidence>
<dbReference type="GO" id="GO:0007018">
    <property type="term" value="P:microtubule-based movement"/>
    <property type="evidence" value="ECO:0007669"/>
    <property type="project" value="InterPro"/>
</dbReference>
<feature type="binding site" evidence="9">
    <location>
        <begin position="111"/>
        <end position="118"/>
    </location>
    <ligand>
        <name>ATP</name>
        <dbReference type="ChEBI" id="CHEBI:30616"/>
    </ligand>
</feature>
<evidence type="ECO:0000313" key="14">
    <source>
        <dbReference type="EMBL" id="CAD9076955.1"/>
    </source>
</evidence>
<keyword evidence="4 9" id="KW-0547">Nucleotide-binding</keyword>
<dbReference type="PANTHER" id="PTHR47117">
    <property type="entry name" value="STAR-RELATED LIPID TRANSFER PROTEIN 9"/>
    <property type="match status" value="1"/>
</dbReference>
<keyword evidence="8" id="KW-0206">Cytoskeleton</keyword>
<feature type="region of interest" description="Disordered" evidence="11">
    <location>
        <begin position="891"/>
        <end position="910"/>
    </location>
</feature>
<keyword evidence="6 10" id="KW-0175">Coiled coil</keyword>
<proteinExistence type="inferred from homology"/>
<feature type="compositionally biased region" description="Basic and acidic residues" evidence="11">
    <location>
        <begin position="785"/>
        <end position="849"/>
    </location>
</feature>
<keyword evidence="7 9" id="KW-0505">Motor protein</keyword>
<feature type="domain" description="FHA" evidence="12">
    <location>
        <begin position="489"/>
        <end position="539"/>
    </location>
</feature>
<dbReference type="PROSITE" id="PS50006">
    <property type="entry name" value="FHA_DOMAIN"/>
    <property type="match status" value="1"/>
</dbReference>
<evidence type="ECO:0008006" key="16">
    <source>
        <dbReference type="Google" id="ProtNLM"/>
    </source>
</evidence>
<evidence type="ECO:0000256" key="6">
    <source>
        <dbReference type="ARBA" id="ARBA00023054"/>
    </source>
</evidence>
<evidence type="ECO:0000256" key="8">
    <source>
        <dbReference type="ARBA" id="ARBA00023212"/>
    </source>
</evidence>
<organism evidence="15">
    <name type="scientific">Percolomonas cosmopolitus</name>
    <dbReference type="NCBI Taxonomy" id="63605"/>
    <lineage>
        <taxon>Eukaryota</taxon>
        <taxon>Discoba</taxon>
        <taxon>Heterolobosea</taxon>
        <taxon>Tetramitia</taxon>
        <taxon>Eutetramitia</taxon>
        <taxon>Percolomonadidae</taxon>
        <taxon>Percolomonas</taxon>
    </lineage>
</organism>
<dbReference type="GO" id="GO:0005524">
    <property type="term" value="F:ATP binding"/>
    <property type="evidence" value="ECO:0007669"/>
    <property type="project" value="UniProtKB-UniRule"/>
</dbReference>
<dbReference type="Gene3D" id="2.60.200.20">
    <property type="match status" value="1"/>
</dbReference>
<dbReference type="InterPro" id="IPR008984">
    <property type="entry name" value="SMAD_FHA_dom_sf"/>
</dbReference>
<feature type="compositionally biased region" description="Basic and acidic residues" evidence="11">
    <location>
        <begin position="548"/>
        <end position="562"/>
    </location>
</feature>
<keyword evidence="5 9" id="KW-0067">ATP-binding</keyword>
<dbReference type="Pfam" id="PF16183">
    <property type="entry name" value="Kinesin_assoc"/>
    <property type="match status" value="1"/>
</dbReference>
<dbReference type="SMART" id="SM00129">
    <property type="entry name" value="KISc"/>
    <property type="match status" value="1"/>
</dbReference>
<dbReference type="InterPro" id="IPR036961">
    <property type="entry name" value="Kinesin_motor_dom_sf"/>
</dbReference>
<sequence length="1524" mass="179025">MQPSSESSSSSSKKRKSLKATIAANSVQVAIRIRPFNARERKLDSDAEPIVKITSPNHCVLTEPSTQNEAPFTFDYCFGSDSTQQEVYDQLGSKMIDDALMGYNVCIFAYGQTGSGKSHTMIGGKDDEGLVPRIAKELFRRIDEAQKNNTEMSFEVNTSMIEIYNEQIRDLRVINKKKKDYKPLQLRQHPVMGVYVQDVKWIIVDNHEELQREFDMANKAKTVHNTMMNKSSSRAHTVFELKLTQQKKYTIKGKEFTEKKISKINLIDLAGSERSKKTQVETGGARFKEGVNINLSLTTLGRVIKALSEGQKPPYRESVLTLLLKSSLGGNSKTYMISALSPHPNNFSETKSTLDYSKRAKKIQNKAKVNEDANILKDLKAEIDALKQQLQTEQKSKERAKALEEKLSQSNNIIEELKQSIQATRDEKLKESQEIQKAREKALRETGLSVTSVESMLGVDIRTLPSLVNLDEDSLQSGCLFYYLREGITTLGRSDTCNIKLMGFGVQEKHCEMEYNTETRVVIMRPLLDAKVLVNGDPIGQASATTLQDDRNSGDEESPPKEIELHSSDRIIIGDRWTFRFQNPHEKSRKTQELIDWEFAQREKFKQEEIRFKKQQEAKLQELEQQRKQVELDMQQIDETMAKFKAEEEKMEETKKRQKVLEESVSKYERLLDEEKSRTDLIQKQLLHASQEREDAERRVREEHERYLAEEQSRTESEKQQLLEQKNIMEQQLQDKQKAEQELKSKYKQISGHVSQVKKEIDQQREEKQLLETQLHEQAALVSELQHKEKEREAELKRAQETLEKEKEHTQKKLQESQRKSDQLSESVDMMKKEAQEAKEQIQQAKGDRDRMQALFDEKLKEQENMREQYEKMLAEKDLRMKEINDSLQREKEHLEQSNQEMKRQMEERQREIAHLESNHQSILTEKDRTQQLIKEGIEEKENLIAEQKMLFEKQKEATEKEREELSKLQTQLESKLKSKGVVERDLRQKLDLIEQESSHSKMLVEEQKERTKQLKEELEKQAQQRENLLKQHHEELLQKEVERSDMIQQQLLEEKQRLEQKERETEEYRQALRLREDKEKQLEQQYEDLQERSQETSDLLAEETAQKESLQQLLENQQMEFDEMIEKQNEEHQAHLRKLEEEKQKILNQLTEQQKKEKTLEGQLQQALGEAQCAQQVLTKQNTEKQELLSRLEENENMQLGLSEKVEEMEVKLREQEVRENFLKEEHQKLLEEEREKTRQVQKRLMESKQTEENQLQILLASMKEKLRKTEAKNSEYRQVIDKLSSDVENHELEKRSIQSKNEQLRTERDTLNYRLVSNLDAMQHELGLKLRETQKMREETLELRKRIRELERELEFEKQMPLQIRMRFNQDTFIRNMALGVYFSVDDSHKTQASPGSNAYLMMHSGKIFRSSSQMMVFHADGYISPKTNPNFVLTVTEFVENAPIQLLPRVQGGEEKGAKLTRNHQRWFFFETKSSGSKERTLIIASMAHLEWVISCMSKGRPALLEKFNPSRLQQRWILKK</sequence>
<dbReference type="GO" id="GO:0005874">
    <property type="term" value="C:microtubule"/>
    <property type="evidence" value="ECO:0007669"/>
    <property type="project" value="UniProtKB-KW"/>
</dbReference>
<evidence type="ECO:0000259" key="12">
    <source>
        <dbReference type="PROSITE" id="PS50006"/>
    </source>
</evidence>
<dbReference type="SUPFAM" id="SSF49879">
    <property type="entry name" value="SMAD/FHA domain"/>
    <property type="match status" value="1"/>
</dbReference>
<evidence type="ECO:0000256" key="5">
    <source>
        <dbReference type="ARBA" id="ARBA00022840"/>
    </source>
</evidence>
<comment type="subcellular location">
    <subcellularLocation>
        <location evidence="1">Cytoplasm</location>
        <location evidence="1">Cytoskeleton</location>
    </subcellularLocation>
</comment>
<evidence type="ECO:0000256" key="4">
    <source>
        <dbReference type="ARBA" id="ARBA00022741"/>
    </source>
</evidence>
<feature type="domain" description="Kinesin motor" evidence="13">
    <location>
        <begin position="26"/>
        <end position="363"/>
    </location>
</feature>
<keyword evidence="2" id="KW-0963">Cytoplasm</keyword>
<dbReference type="GO" id="GO:0003777">
    <property type="term" value="F:microtubule motor activity"/>
    <property type="evidence" value="ECO:0007669"/>
    <property type="project" value="InterPro"/>
</dbReference>
<feature type="region of interest" description="Disordered" evidence="11">
    <location>
        <begin position="683"/>
        <end position="763"/>
    </location>
</feature>
<dbReference type="PRINTS" id="PR00380">
    <property type="entry name" value="KINESINHEAVY"/>
</dbReference>
<evidence type="ECO:0000256" key="2">
    <source>
        <dbReference type="ARBA" id="ARBA00022490"/>
    </source>
</evidence>
<feature type="coiled-coil region" evidence="10">
    <location>
        <begin position="369"/>
        <end position="445"/>
    </location>
</feature>
<dbReference type="Gene3D" id="3.40.850.10">
    <property type="entry name" value="Kinesin motor domain"/>
    <property type="match status" value="1"/>
</dbReference>
<feature type="compositionally biased region" description="Basic and acidic residues" evidence="11">
    <location>
        <begin position="733"/>
        <end position="745"/>
    </location>
</feature>
<dbReference type="SUPFAM" id="SSF52540">
    <property type="entry name" value="P-loop containing nucleoside triphosphate hydrolases"/>
    <property type="match status" value="1"/>
</dbReference>
<feature type="region of interest" description="Disordered" evidence="11">
    <location>
        <begin position="782"/>
        <end position="849"/>
    </location>
</feature>
<dbReference type="InterPro" id="IPR027417">
    <property type="entry name" value="P-loop_NTPase"/>
</dbReference>
<feature type="compositionally biased region" description="Basic and acidic residues" evidence="11">
    <location>
        <begin position="1058"/>
        <end position="1083"/>
    </location>
</feature>
<dbReference type="InterPro" id="IPR001752">
    <property type="entry name" value="Kinesin_motor_dom"/>
</dbReference>
<reference evidence="15" key="1">
    <citation type="submission" date="2021-01" db="EMBL/GenBank/DDBJ databases">
        <authorList>
            <person name="Corre E."/>
            <person name="Pelletier E."/>
            <person name="Niang G."/>
            <person name="Scheremetjew M."/>
            <person name="Finn R."/>
            <person name="Kale V."/>
            <person name="Holt S."/>
            <person name="Cochrane G."/>
            <person name="Meng A."/>
            <person name="Brown T."/>
            <person name="Cohen L."/>
        </authorList>
    </citation>
    <scope>NUCLEOTIDE SEQUENCE</scope>
    <source>
        <strain evidence="15">WS</strain>
    </source>
</reference>
<keyword evidence="3" id="KW-0493">Microtubule</keyword>
<dbReference type="InterPro" id="IPR032405">
    <property type="entry name" value="Kinesin_assoc"/>
</dbReference>
<dbReference type="Pfam" id="PF00225">
    <property type="entry name" value="Kinesin"/>
    <property type="match status" value="1"/>
</dbReference>
<evidence type="ECO:0000256" key="3">
    <source>
        <dbReference type="ARBA" id="ARBA00022701"/>
    </source>
</evidence>
<dbReference type="Pfam" id="PF00498">
    <property type="entry name" value="FHA"/>
    <property type="match status" value="1"/>
</dbReference>
<protein>
    <recommendedName>
        <fullName evidence="16">Kinesin motor domain-containing protein</fullName>
    </recommendedName>
</protein>
<accession>A0A6U0JIR4</accession>
<feature type="region of interest" description="Disordered" evidence="11">
    <location>
        <begin position="541"/>
        <end position="562"/>
    </location>
</feature>
<dbReference type="EMBL" id="HBGD01000236">
    <property type="protein sequence ID" value="CAD9076955.1"/>
    <property type="molecule type" value="Transcribed_RNA"/>
</dbReference>
<evidence type="ECO:0000256" key="7">
    <source>
        <dbReference type="ARBA" id="ARBA00023175"/>
    </source>
</evidence>
<evidence type="ECO:0000256" key="11">
    <source>
        <dbReference type="SAM" id="MobiDB-lite"/>
    </source>
</evidence>
<dbReference type="EMBL" id="HBGD01000237">
    <property type="protein sequence ID" value="CAD9076956.1"/>
    <property type="molecule type" value="Transcribed_RNA"/>
</dbReference>
<dbReference type="InterPro" id="IPR019821">
    <property type="entry name" value="Kinesin_motor_CS"/>
</dbReference>
<feature type="region of interest" description="Disordered" evidence="11">
    <location>
        <begin position="1058"/>
        <end position="1099"/>
    </location>
</feature>
<evidence type="ECO:0000256" key="9">
    <source>
        <dbReference type="PROSITE-ProRule" id="PRU00283"/>
    </source>
</evidence>
<feature type="compositionally biased region" description="Basic and acidic residues" evidence="11">
    <location>
        <begin position="690"/>
        <end position="721"/>
    </location>
</feature>